<evidence type="ECO:0000256" key="2">
    <source>
        <dbReference type="ARBA" id="ARBA00010989"/>
    </source>
</evidence>
<dbReference type="Pfam" id="PF01266">
    <property type="entry name" value="DAO"/>
    <property type="match status" value="1"/>
</dbReference>
<proteinExistence type="inferred from homology"/>
<feature type="domain" description="FAD dependent oxidoreductase" evidence="7">
    <location>
        <begin position="7"/>
        <end position="450"/>
    </location>
</feature>
<evidence type="ECO:0000256" key="5">
    <source>
        <dbReference type="ARBA" id="ARBA00023002"/>
    </source>
</evidence>
<dbReference type="PANTHER" id="PTHR10961">
    <property type="entry name" value="PEROXISOMAL SARCOSINE OXIDASE"/>
    <property type="match status" value="1"/>
</dbReference>
<protein>
    <recommendedName>
        <fullName evidence="7">FAD dependent oxidoreductase domain-containing protein</fullName>
    </recommendedName>
</protein>
<organism evidence="8 9">
    <name type="scientific">Hohenbuehelia grisea</name>
    <dbReference type="NCBI Taxonomy" id="104357"/>
    <lineage>
        <taxon>Eukaryota</taxon>
        <taxon>Fungi</taxon>
        <taxon>Dikarya</taxon>
        <taxon>Basidiomycota</taxon>
        <taxon>Agaricomycotina</taxon>
        <taxon>Agaricomycetes</taxon>
        <taxon>Agaricomycetidae</taxon>
        <taxon>Agaricales</taxon>
        <taxon>Pleurotineae</taxon>
        <taxon>Pleurotaceae</taxon>
        <taxon>Hohenbuehelia</taxon>
    </lineage>
</organism>
<evidence type="ECO:0000256" key="1">
    <source>
        <dbReference type="ARBA" id="ARBA00001974"/>
    </source>
</evidence>
<keyword evidence="5" id="KW-0560">Oxidoreductase</keyword>
<dbReference type="SUPFAM" id="SSF51905">
    <property type="entry name" value="FAD/NAD(P)-binding domain"/>
    <property type="match status" value="1"/>
</dbReference>
<keyword evidence="9" id="KW-1185">Reference proteome</keyword>
<evidence type="ECO:0000256" key="6">
    <source>
        <dbReference type="SAM" id="MobiDB-lite"/>
    </source>
</evidence>
<dbReference type="InterPro" id="IPR036188">
    <property type="entry name" value="FAD/NAD-bd_sf"/>
</dbReference>
<dbReference type="Proteomes" id="UP001556367">
    <property type="component" value="Unassembled WGS sequence"/>
</dbReference>
<evidence type="ECO:0000256" key="3">
    <source>
        <dbReference type="ARBA" id="ARBA00022630"/>
    </source>
</evidence>
<dbReference type="Gene3D" id="3.30.9.10">
    <property type="entry name" value="D-Amino Acid Oxidase, subunit A, domain 2"/>
    <property type="match status" value="1"/>
</dbReference>
<comment type="cofactor">
    <cofactor evidence="1">
        <name>FAD</name>
        <dbReference type="ChEBI" id="CHEBI:57692"/>
    </cofactor>
</comment>
<evidence type="ECO:0000256" key="4">
    <source>
        <dbReference type="ARBA" id="ARBA00022827"/>
    </source>
</evidence>
<dbReference type="InterPro" id="IPR006076">
    <property type="entry name" value="FAD-dep_OxRdtase"/>
</dbReference>
<dbReference type="PANTHER" id="PTHR10961:SF46">
    <property type="entry name" value="PEROXISOMAL SARCOSINE OXIDASE"/>
    <property type="match status" value="1"/>
</dbReference>
<accession>A0ABR3JJK1</accession>
<dbReference type="Gene3D" id="3.50.50.60">
    <property type="entry name" value="FAD/NAD(P)-binding domain"/>
    <property type="match status" value="1"/>
</dbReference>
<keyword evidence="4" id="KW-0274">FAD</keyword>
<evidence type="ECO:0000313" key="9">
    <source>
        <dbReference type="Proteomes" id="UP001556367"/>
    </source>
</evidence>
<gene>
    <name evidence="8" type="ORF">HGRIS_001993</name>
</gene>
<name>A0ABR3JJK1_9AGAR</name>
<dbReference type="InterPro" id="IPR045170">
    <property type="entry name" value="MTOX"/>
</dbReference>
<keyword evidence="3" id="KW-0285">Flavoprotein</keyword>
<dbReference type="EMBL" id="JASNQZ010000006">
    <property type="protein sequence ID" value="KAL0955779.1"/>
    <property type="molecule type" value="Genomic_DNA"/>
</dbReference>
<comment type="similarity">
    <text evidence="2">Belongs to the MSOX/MTOX family.</text>
</comment>
<evidence type="ECO:0000313" key="8">
    <source>
        <dbReference type="EMBL" id="KAL0955779.1"/>
    </source>
</evidence>
<comment type="caution">
    <text evidence="8">The sequence shown here is derived from an EMBL/GenBank/DDBJ whole genome shotgun (WGS) entry which is preliminary data.</text>
</comment>
<feature type="region of interest" description="Disordered" evidence="6">
    <location>
        <begin position="323"/>
        <end position="372"/>
    </location>
</feature>
<reference evidence="9" key="1">
    <citation type="submission" date="2024-06" db="EMBL/GenBank/DDBJ databases">
        <title>Multi-omics analyses provide insights into the biosynthesis of the anticancer antibiotic pleurotin in Hohenbuehelia grisea.</title>
        <authorList>
            <person name="Weaver J.A."/>
            <person name="Alberti F."/>
        </authorList>
    </citation>
    <scope>NUCLEOTIDE SEQUENCE [LARGE SCALE GENOMIC DNA]</scope>
    <source>
        <strain evidence="9">T-177</strain>
    </source>
</reference>
<sequence length="502" mass="53567">MIQPGDRVVIVGAGCFGASAALHFLDDGFKDVVVLDRAETLPAPDAASNDLNKGEFWAADGHHNASDGDAVNTVVRTSYSDIFYTKLAREAIARWKDTDAWGGAYHESGVVVLGDAAAPQDTYANQAYANDASAGAPAEPLRTPREIHDAVLEHIPNQDRTGSQPHTKVALGTFAQNAAGYLSREGGWVEAGRATELALGQVTQRGARVLPGKDVCAIERCEEPGGREQRTRVVRCRDGSMYEGELVVLATGAWTASGFPTLSYVAEKCLATGQCIATIQLTQDEANLYRKCPVVLNFSTGFYIFPPNATNTVKMAIHSAGYTHKQETSNPNPTQPAEPHVDVPRPAKSSPASSPSPSPISTPRTVSNAAQDGLRIPTAALTALRTHLHEVYPDLATKPFSGTRMCWYTDSPDGDWVIGFHPDDPSLLLATGGSGHAFKFLPVIGHLVVEAAHGRLDSALAAKFAVERESVSVDQSRIGREVAQELLLDQLCNPEDLLPGAA</sequence>
<evidence type="ECO:0000259" key="7">
    <source>
        <dbReference type="Pfam" id="PF01266"/>
    </source>
</evidence>